<name>A0A2N5SGR2_9BASI</name>
<gene>
    <name evidence="2" type="ORF">PCANC_23392</name>
</gene>
<accession>A0A2N5SGR2</accession>
<evidence type="ECO:0000313" key="2">
    <source>
        <dbReference type="EMBL" id="PLW12414.1"/>
    </source>
</evidence>
<comment type="caution">
    <text evidence="2">The sequence shown here is derived from an EMBL/GenBank/DDBJ whole genome shotgun (WGS) entry which is preliminary data.</text>
</comment>
<evidence type="ECO:0000313" key="3">
    <source>
        <dbReference type="Proteomes" id="UP000235388"/>
    </source>
</evidence>
<feature type="region of interest" description="Disordered" evidence="1">
    <location>
        <begin position="1"/>
        <end position="65"/>
    </location>
</feature>
<keyword evidence="3" id="KW-1185">Reference proteome</keyword>
<dbReference type="AlphaFoldDB" id="A0A2N5SGR2"/>
<dbReference type="Proteomes" id="UP000235388">
    <property type="component" value="Unassembled WGS sequence"/>
</dbReference>
<sequence length="93" mass="10419">MRIEHQNVTTPSIHPCTENRHAVPGPESRYSHHAKIHPGYCRESHQSKYHHSTSSTTAHKLSRPGLRRSGALWSRLCTICSRCGSKAFLSATT</sequence>
<evidence type="ECO:0000256" key="1">
    <source>
        <dbReference type="SAM" id="MobiDB-lite"/>
    </source>
</evidence>
<organism evidence="2 3">
    <name type="scientific">Puccinia coronata f. sp. avenae</name>
    <dbReference type="NCBI Taxonomy" id="200324"/>
    <lineage>
        <taxon>Eukaryota</taxon>
        <taxon>Fungi</taxon>
        <taxon>Dikarya</taxon>
        <taxon>Basidiomycota</taxon>
        <taxon>Pucciniomycotina</taxon>
        <taxon>Pucciniomycetes</taxon>
        <taxon>Pucciniales</taxon>
        <taxon>Pucciniaceae</taxon>
        <taxon>Puccinia</taxon>
    </lineage>
</organism>
<reference evidence="2 3" key="1">
    <citation type="submission" date="2017-11" db="EMBL/GenBank/DDBJ databases">
        <title>De novo assembly and phasing of dikaryotic genomes from two isolates of Puccinia coronata f. sp. avenae, the causal agent of oat crown rust.</title>
        <authorList>
            <person name="Miller M.E."/>
            <person name="Zhang Y."/>
            <person name="Omidvar V."/>
            <person name="Sperschneider J."/>
            <person name="Schwessinger B."/>
            <person name="Raley C."/>
            <person name="Palmer J.M."/>
            <person name="Garnica D."/>
            <person name="Upadhyaya N."/>
            <person name="Rathjen J."/>
            <person name="Taylor J.M."/>
            <person name="Park R.F."/>
            <person name="Dodds P.N."/>
            <person name="Hirsch C.D."/>
            <person name="Kianian S.F."/>
            <person name="Figueroa M."/>
        </authorList>
    </citation>
    <scope>NUCLEOTIDE SEQUENCE [LARGE SCALE GENOMIC DNA]</scope>
    <source>
        <strain evidence="2">12NC29</strain>
    </source>
</reference>
<feature type="compositionally biased region" description="Polar residues" evidence="1">
    <location>
        <begin position="1"/>
        <end position="12"/>
    </location>
</feature>
<proteinExistence type="predicted"/>
<dbReference type="EMBL" id="PGCJ01000983">
    <property type="protein sequence ID" value="PLW12414.1"/>
    <property type="molecule type" value="Genomic_DNA"/>
</dbReference>
<protein>
    <submittedName>
        <fullName evidence="2">Uncharacterized protein</fullName>
    </submittedName>
</protein>